<dbReference type="PRINTS" id="PR00723">
    <property type="entry name" value="SUBTILISIN"/>
</dbReference>
<sequence length="730" mass="78369">MLKQLRLACSGLAGVLALMPPANAQGTDRSESALDAAGAQWEAANAVVLRATRAELPDTLVEFVAGNAEPTRLDPLSYPRAGEFGARRIFRTLCGRTGPAYAEAFRARNDLAADFDLEAPLGEQAYSLAWPACFYIAEAPAEIVVEPDRVLSMAFLDLTGRSGVRSEIRSFFGLRDIDNVQIGVKRIGQFATQPVAFRPEIDTDAFLANAGSFATEFDGVSSRAISVFRSNARYFDQGGEIVLAAQGSPEDASHYAPPRDCVSARGKPFDPARIAIALERLEGLQRSNSVSVAVLDNGFAGARHEDGQLLFATHFPARLFDRRFDRDGVETIGPRIAISDNERLEPLIPASLAGTPAYVSGHGTHVAGAAIGGTMLGAQSTLFDLGEDDSWLRIRVLPLSAGQRQVSKTALREASDILDLSGTDVANLSVSYGPEVEAALRDVIDRNKSMLFVVAAGNGARDVLARKTGERNLFPARLGGQDHDNVLTVAAEDGEGFLTQFTNRSADYVDLAAPGCNVESWLDGEQPARLSGTSQAAPIVTFAAMLLARYKFDAPRIKRRLLLSGDILAGERDLRDETVLIRPVADEQALAIHSRSRLNIAKAMMFHRDYLRLAVGTPGSASDPPREVELLGILHAQGELDCGAPTDARRVLAVKRSPAGGLWCFAAGERRARRAAAGKGLELAFTVVDQLPGPEGNALAQWATISVPLADLREFIRSEVSMSRIEGGNR</sequence>
<evidence type="ECO:0000256" key="6">
    <source>
        <dbReference type="SAM" id="SignalP"/>
    </source>
</evidence>
<dbReference type="EMBL" id="BMLK01000046">
    <property type="protein sequence ID" value="GGN62402.1"/>
    <property type="molecule type" value="Genomic_DNA"/>
</dbReference>
<dbReference type="PANTHER" id="PTHR43806">
    <property type="entry name" value="PEPTIDASE S8"/>
    <property type="match status" value="1"/>
</dbReference>
<keyword evidence="6" id="KW-0732">Signal</keyword>
<reference evidence="9" key="1">
    <citation type="journal article" date="2019" name="Int. J. Syst. Evol. Microbiol.">
        <title>The Global Catalogue of Microorganisms (GCM) 10K type strain sequencing project: providing services to taxonomists for standard genome sequencing and annotation.</title>
        <authorList>
            <consortium name="The Broad Institute Genomics Platform"/>
            <consortium name="The Broad Institute Genome Sequencing Center for Infectious Disease"/>
            <person name="Wu L."/>
            <person name="Ma J."/>
        </authorList>
    </citation>
    <scope>NUCLEOTIDE SEQUENCE [LARGE SCALE GENOMIC DNA]</scope>
    <source>
        <strain evidence="9">CGMCC 1.6784</strain>
    </source>
</reference>
<feature type="signal peptide" evidence="6">
    <location>
        <begin position="1"/>
        <end position="24"/>
    </location>
</feature>
<proteinExistence type="inferred from homology"/>
<evidence type="ECO:0000256" key="4">
    <source>
        <dbReference type="ARBA" id="ARBA00022825"/>
    </source>
</evidence>
<evidence type="ECO:0000256" key="2">
    <source>
        <dbReference type="ARBA" id="ARBA00022670"/>
    </source>
</evidence>
<keyword evidence="9" id="KW-1185">Reference proteome</keyword>
<dbReference type="Proteomes" id="UP000605099">
    <property type="component" value="Unassembled WGS sequence"/>
</dbReference>
<evidence type="ECO:0000256" key="1">
    <source>
        <dbReference type="ARBA" id="ARBA00011073"/>
    </source>
</evidence>
<gene>
    <name evidence="8" type="ORF">GCM10011349_46060</name>
</gene>
<feature type="active site" description="Charge relay system" evidence="5">
    <location>
        <position position="534"/>
    </location>
</feature>
<evidence type="ECO:0000313" key="9">
    <source>
        <dbReference type="Proteomes" id="UP000605099"/>
    </source>
</evidence>
<dbReference type="Pfam" id="PF00082">
    <property type="entry name" value="Peptidase_S8"/>
    <property type="match status" value="1"/>
</dbReference>
<dbReference type="InterPro" id="IPR036852">
    <property type="entry name" value="Peptidase_S8/S53_dom_sf"/>
</dbReference>
<comment type="similarity">
    <text evidence="1 5">Belongs to the peptidase S8 family.</text>
</comment>
<dbReference type="Gene3D" id="3.40.50.200">
    <property type="entry name" value="Peptidase S8/S53 domain"/>
    <property type="match status" value="1"/>
</dbReference>
<dbReference type="PANTHER" id="PTHR43806:SF11">
    <property type="entry name" value="CEREVISIN-RELATED"/>
    <property type="match status" value="1"/>
</dbReference>
<comment type="caution">
    <text evidence="8">The sequence shown here is derived from an EMBL/GenBank/DDBJ whole genome shotgun (WGS) entry which is preliminary data.</text>
</comment>
<protein>
    <recommendedName>
        <fullName evidence="7">Peptidase S8/S53 domain-containing protein</fullName>
    </recommendedName>
</protein>
<feature type="chain" id="PRO_5047203269" description="Peptidase S8/S53 domain-containing protein" evidence="6">
    <location>
        <begin position="25"/>
        <end position="730"/>
    </location>
</feature>
<evidence type="ECO:0000256" key="5">
    <source>
        <dbReference type="PROSITE-ProRule" id="PRU01240"/>
    </source>
</evidence>
<dbReference type="InterPro" id="IPR000209">
    <property type="entry name" value="Peptidase_S8/S53_dom"/>
</dbReference>
<evidence type="ECO:0000259" key="7">
    <source>
        <dbReference type="Pfam" id="PF00082"/>
    </source>
</evidence>
<keyword evidence="2 5" id="KW-0645">Protease</keyword>
<feature type="active site" description="Charge relay system" evidence="5">
    <location>
        <position position="296"/>
    </location>
</feature>
<feature type="active site" description="Charge relay system" evidence="5">
    <location>
        <position position="362"/>
    </location>
</feature>
<dbReference type="PROSITE" id="PS51892">
    <property type="entry name" value="SUBTILASE"/>
    <property type="match status" value="1"/>
</dbReference>
<dbReference type="InterPro" id="IPR050131">
    <property type="entry name" value="Peptidase_S8_subtilisin-like"/>
</dbReference>
<dbReference type="SUPFAM" id="SSF52743">
    <property type="entry name" value="Subtilisin-like"/>
    <property type="match status" value="1"/>
</dbReference>
<evidence type="ECO:0000256" key="3">
    <source>
        <dbReference type="ARBA" id="ARBA00022801"/>
    </source>
</evidence>
<evidence type="ECO:0000313" key="8">
    <source>
        <dbReference type="EMBL" id="GGN62402.1"/>
    </source>
</evidence>
<keyword evidence="3 5" id="KW-0378">Hydrolase</keyword>
<name>A0ABQ2K2H2_9SPHN</name>
<dbReference type="InterPro" id="IPR015500">
    <property type="entry name" value="Peptidase_S8_subtilisin-rel"/>
</dbReference>
<dbReference type="RefSeq" id="WP_188823725.1">
    <property type="nucleotide sequence ID" value="NZ_BMLK01000046.1"/>
</dbReference>
<accession>A0ABQ2K2H2</accession>
<organism evidence="8 9">
    <name type="scientific">Novosphingobium indicum</name>
    <dbReference type="NCBI Taxonomy" id="462949"/>
    <lineage>
        <taxon>Bacteria</taxon>
        <taxon>Pseudomonadati</taxon>
        <taxon>Pseudomonadota</taxon>
        <taxon>Alphaproteobacteria</taxon>
        <taxon>Sphingomonadales</taxon>
        <taxon>Sphingomonadaceae</taxon>
        <taxon>Novosphingobium</taxon>
    </lineage>
</organism>
<feature type="domain" description="Peptidase S8/S53" evidence="7">
    <location>
        <begin position="288"/>
        <end position="550"/>
    </location>
</feature>
<keyword evidence="4 5" id="KW-0720">Serine protease</keyword>